<keyword evidence="1" id="KW-0175">Coiled coil</keyword>
<dbReference type="AlphaFoldDB" id="A0A1A7WMX7"/>
<organism evidence="2">
    <name type="scientific">Iconisemion striatum</name>
    <dbReference type="NCBI Taxonomy" id="60296"/>
    <lineage>
        <taxon>Eukaryota</taxon>
        <taxon>Metazoa</taxon>
        <taxon>Chordata</taxon>
        <taxon>Craniata</taxon>
        <taxon>Vertebrata</taxon>
        <taxon>Euteleostomi</taxon>
        <taxon>Actinopterygii</taxon>
        <taxon>Neopterygii</taxon>
        <taxon>Teleostei</taxon>
        <taxon>Neoteleostei</taxon>
        <taxon>Acanthomorphata</taxon>
        <taxon>Ovalentaria</taxon>
        <taxon>Atherinomorphae</taxon>
        <taxon>Cyprinodontiformes</taxon>
        <taxon>Nothobranchiidae</taxon>
        <taxon>Iconisemion</taxon>
    </lineage>
</organism>
<proteinExistence type="predicted"/>
<sequence>MFPCEEEEEMMRVENMEEAEVLEAQIKHLQAEIKGLQQQLQEEDCRNITFNFRGPMKDALAYVCGLTEGEGKEVVVSKLEEKVEQLE</sequence>
<feature type="non-terminal residue" evidence="2">
    <location>
        <position position="87"/>
    </location>
</feature>
<name>A0A1A7WMX7_9TELE</name>
<dbReference type="EMBL" id="HADW01005718">
    <property type="protein sequence ID" value="SBP07118.1"/>
    <property type="molecule type" value="Transcribed_RNA"/>
</dbReference>
<reference evidence="2" key="1">
    <citation type="submission" date="2016-05" db="EMBL/GenBank/DDBJ databases">
        <authorList>
            <person name="Lavstsen T."/>
            <person name="Jespersen J.S."/>
        </authorList>
    </citation>
    <scope>NUCLEOTIDE SEQUENCE</scope>
    <source>
        <tissue evidence="2">Brain</tissue>
    </source>
</reference>
<accession>A0A1A7WMX7</accession>
<evidence type="ECO:0000256" key="1">
    <source>
        <dbReference type="SAM" id="Coils"/>
    </source>
</evidence>
<reference evidence="2" key="2">
    <citation type="submission" date="2016-06" db="EMBL/GenBank/DDBJ databases">
        <title>The genome of a short-lived fish provides insights into sex chromosome evolution and the genetic control of aging.</title>
        <authorList>
            <person name="Reichwald K."/>
            <person name="Felder M."/>
            <person name="Petzold A."/>
            <person name="Koch P."/>
            <person name="Groth M."/>
            <person name="Platzer M."/>
        </authorList>
    </citation>
    <scope>NUCLEOTIDE SEQUENCE</scope>
    <source>
        <tissue evidence="2">Brain</tissue>
    </source>
</reference>
<feature type="coiled-coil region" evidence="1">
    <location>
        <begin position="12"/>
        <end position="46"/>
    </location>
</feature>
<evidence type="ECO:0000313" key="2">
    <source>
        <dbReference type="EMBL" id="SBP07118.1"/>
    </source>
</evidence>
<gene>
    <name evidence="2" type="primary">CENPP</name>
</gene>
<protein>
    <submittedName>
        <fullName evidence="2">Centromere protein P</fullName>
    </submittedName>
</protein>